<reference evidence="7 8" key="1">
    <citation type="journal article" date="2016" name="Nat. Commun.">
        <title>Thousands of microbial genomes shed light on interconnected biogeochemical processes in an aquifer system.</title>
        <authorList>
            <person name="Anantharaman K."/>
            <person name="Brown C.T."/>
            <person name="Hug L.A."/>
            <person name="Sharon I."/>
            <person name="Castelle C.J."/>
            <person name="Probst A.J."/>
            <person name="Thomas B.C."/>
            <person name="Singh A."/>
            <person name="Wilkins M.J."/>
            <person name="Karaoz U."/>
            <person name="Brodie E.L."/>
            <person name="Williams K.H."/>
            <person name="Hubbard S.S."/>
            <person name="Banfield J.F."/>
        </authorList>
    </citation>
    <scope>NUCLEOTIDE SEQUENCE [LARGE SCALE GENOMIC DNA]</scope>
</reference>
<comment type="subunit">
    <text evidence="5">NDH-1 is composed of 14 different subunits. Subunits NuoA, H, J, K, L, M, N constitute the membrane sector of the complex.</text>
</comment>
<evidence type="ECO:0000256" key="5">
    <source>
        <dbReference type="HAMAP-Rule" id="MF_01350"/>
    </source>
</evidence>
<keyword evidence="2 5" id="KW-0812">Transmembrane</keyword>
<proteinExistence type="inferred from homology"/>
<dbReference type="HAMAP" id="MF_01350">
    <property type="entry name" value="NDH1_NuoH"/>
    <property type="match status" value="1"/>
</dbReference>
<dbReference type="EMBL" id="MGDE01000243">
    <property type="protein sequence ID" value="OGL43044.1"/>
    <property type="molecule type" value="Genomic_DNA"/>
</dbReference>
<feature type="transmembrane region" description="Helical" evidence="5">
    <location>
        <begin position="193"/>
        <end position="212"/>
    </location>
</feature>
<feature type="transmembrane region" description="Helical" evidence="5">
    <location>
        <begin position="241"/>
        <end position="264"/>
    </location>
</feature>
<keyword evidence="3 5" id="KW-1133">Transmembrane helix</keyword>
<feature type="transmembrane region" description="Helical" evidence="5">
    <location>
        <begin position="119"/>
        <end position="144"/>
    </location>
</feature>
<dbReference type="InterPro" id="IPR001694">
    <property type="entry name" value="NADH_UbQ_OxRdtase_su1/FPO"/>
</dbReference>
<keyword evidence="4 5" id="KW-0472">Membrane</keyword>
<name>A0A1F7RQ00_9BACT</name>
<dbReference type="GO" id="GO:0009060">
    <property type="term" value="P:aerobic respiration"/>
    <property type="evidence" value="ECO:0007669"/>
    <property type="project" value="TreeGrafter"/>
</dbReference>
<comment type="caution">
    <text evidence="7">The sequence shown here is derived from an EMBL/GenBank/DDBJ whole genome shotgun (WGS) entry which is preliminary data.</text>
</comment>
<dbReference type="PANTHER" id="PTHR11432:SF3">
    <property type="entry name" value="NADH-UBIQUINONE OXIDOREDUCTASE CHAIN 1"/>
    <property type="match status" value="1"/>
</dbReference>
<keyword evidence="5" id="KW-0830">Ubiquinone</keyword>
<comment type="function">
    <text evidence="5">NDH-1 shuttles electrons from NADH, via FMN and iron-sulfur (Fe-S) centers, to quinones in the respiratory chain. The immediate electron acceptor for the enzyme in this species is believed to be ubiquinone. Couples the redox reaction to proton translocation (for every two electrons transferred, four hydrogen ions are translocated across the cytoplasmic membrane), and thus conserves the redox energy in a proton gradient. This subunit may bind ubiquinone.</text>
</comment>
<keyword evidence="5" id="KW-0874">Quinone</keyword>
<protein>
    <recommendedName>
        <fullName evidence="5">NADH-quinone oxidoreductase subunit H</fullName>
        <ecNumber evidence="5">7.1.1.-</ecNumber>
    </recommendedName>
    <alternativeName>
        <fullName evidence="5">NADH dehydrogenase I subunit H</fullName>
    </alternativeName>
    <alternativeName>
        <fullName evidence="5">NDH-1 subunit H</fullName>
    </alternativeName>
</protein>
<dbReference type="GO" id="GO:0003954">
    <property type="term" value="F:NADH dehydrogenase activity"/>
    <property type="evidence" value="ECO:0007669"/>
    <property type="project" value="TreeGrafter"/>
</dbReference>
<dbReference type="AlphaFoldDB" id="A0A1F7RQ00"/>
<dbReference type="Pfam" id="PF00146">
    <property type="entry name" value="NADHdh"/>
    <property type="match status" value="1"/>
</dbReference>
<comment type="catalytic activity">
    <reaction evidence="5">
        <text>a quinone + NADH + 5 H(+)(in) = a quinol + NAD(+) + 4 H(+)(out)</text>
        <dbReference type="Rhea" id="RHEA:57888"/>
        <dbReference type="ChEBI" id="CHEBI:15378"/>
        <dbReference type="ChEBI" id="CHEBI:24646"/>
        <dbReference type="ChEBI" id="CHEBI:57540"/>
        <dbReference type="ChEBI" id="CHEBI:57945"/>
        <dbReference type="ChEBI" id="CHEBI:132124"/>
    </reaction>
</comment>
<dbReference type="GO" id="GO:0048038">
    <property type="term" value="F:quinone binding"/>
    <property type="evidence" value="ECO:0007669"/>
    <property type="project" value="UniProtKB-KW"/>
</dbReference>
<accession>A0A1F7RQ00</accession>
<evidence type="ECO:0000313" key="8">
    <source>
        <dbReference type="Proteomes" id="UP000178797"/>
    </source>
</evidence>
<sequence>MLKNPWTINIIEIFLVFGIIMTTVAVLSLAERKICARIQYRIGPNRVGPFGLLQPLADGIKFIFKEDIIPEHVNKVFYVLAPAISIIPSLLTFAVIPFGPNTTFFGFLDTPVRLQIADLNVGIIYVFAIASLGIYGIVLGGWASNNKYSLMGGLRSSAQMISYEISMGLSIMGVLMMAGSLSLADIVEEQGRYWYIFPQFLGFLIFMVSSFAETNRLPFDLPEADSELVAGYHTEYSSMKFAMFFMAEYSNMITASAIIVSLYLGGWQGLPVGGWMGLPIVDRLWFMPVIWFCAKVGLLLFFFIWVRWSLPRFRYDQLMSLGWKVFFPLSILNILITGALIMWDVY</sequence>
<feature type="transmembrane region" description="Helical" evidence="5">
    <location>
        <begin position="284"/>
        <end position="305"/>
    </location>
</feature>
<feature type="transmembrane region" description="Helical" evidence="5">
    <location>
        <begin position="6"/>
        <end position="30"/>
    </location>
</feature>
<keyword evidence="5" id="KW-1003">Cell membrane</keyword>
<dbReference type="Proteomes" id="UP000178797">
    <property type="component" value="Unassembled WGS sequence"/>
</dbReference>
<dbReference type="NCBIfam" id="NF004741">
    <property type="entry name" value="PRK06076.1-2"/>
    <property type="match status" value="1"/>
</dbReference>
<dbReference type="PANTHER" id="PTHR11432">
    <property type="entry name" value="NADH DEHYDROGENASE SUBUNIT 1"/>
    <property type="match status" value="1"/>
</dbReference>
<keyword evidence="5" id="KW-1278">Translocase</keyword>
<evidence type="ECO:0000256" key="1">
    <source>
        <dbReference type="ARBA" id="ARBA00004141"/>
    </source>
</evidence>
<evidence type="ECO:0000256" key="6">
    <source>
        <dbReference type="RuleBase" id="RU000471"/>
    </source>
</evidence>
<dbReference type="GO" id="GO:0016655">
    <property type="term" value="F:oxidoreductase activity, acting on NAD(P)H, quinone or similar compound as acceptor"/>
    <property type="evidence" value="ECO:0007669"/>
    <property type="project" value="UniProtKB-UniRule"/>
</dbReference>
<feature type="transmembrane region" description="Helical" evidence="5">
    <location>
        <begin position="165"/>
        <end position="187"/>
    </location>
</feature>
<dbReference type="EC" id="7.1.1.-" evidence="5"/>
<feature type="transmembrane region" description="Helical" evidence="5">
    <location>
        <begin position="325"/>
        <end position="343"/>
    </location>
</feature>
<evidence type="ECO:0000313" key="7">
    <source>
        <dbReference type="EMBL" id="OGL43044.1"/>
    </source>
</evidence>
<feature type="transmembrane region" description="Helical" evidence="5">
    <location>
        <begin position="76"/>
        <end position="99"/>
    </location>
</feature>
<keyword evidence="5 6" id="KW-0520">NAD</keyword>
<gene>
    <name evidence="5" type="primary">nuoH</name>
    <name evidence="7" type="ORF">A2W05_02090</name>
</gene>
<organism evidence="7 8">
    <name type="scientific">Candidatus Schekmanbacteria bacterium RBG_16_38_10</name>
    <dbReference type="NCBI Taxonomy" id="1817879"/>
    <lineage>
        <taxon>Bacteria</taxon>
        <taxon>Candidatus Schekmaniibacteriota</taxon>
    </lineage>
</organism>
<comment type="subcellular location">
    <subcellularLocation>
        <location evidence="5 6">Cell membrane</location>
        <topology evidence="5 6">Multi-pass membrane protein</topology>
    </subcellularLocation>
    <subcellularLocation>
        <location evidence="1">Membrane</location>
        <topology evidence="1">Multi-pass membrane protein</topology>
    </subcellularLocation>
</comment>
<evidence type="ECO:0000256" key="2">
    <source>
        <dbReference type="ARBA" id="ARBA00022692"/>
    </source>
</evidence>
<dbReference type="GO" id="GO:0005886">
    <property type="term" value="C:plasma membrane"/>
    <property type="evidence" value="ECO:0007669"/>
    <property type="project" value="UniProtKB-SubCell"/>
</dbReference>
<evidence type="ECO:0000256" key="4">
    <source>
        <dbReference type="ARBA" id="ARBA00023136"/>
    </source>
</evidence>
<evidence type="ECO:0000256" key="3">
    <source>
        <dbReference type="ARBA" id="ARBA00022989"/>
    </source>
</evidence>
<comment type="similarity">
    <text evidence="5 6">Belongs to the complex I subunit 1 family.</text>
</comment>